<evidence type="ECO:0000313" key="4">
    <source>
        <dbReference type="EMBL" id="BBE19328.1"/>
    </source>
</evidence>
<protein>
    <submittedName>
        <fullName evidence="4">Acyl carrier protein phosphodiesterase</fullName>
    </submittedName>
</protein>
<name>A0A5K7SCN4_9BACT</name>
<evidence type="ECO:0000313" key="5">
    <source>
        <dbReference type="Proteomes" id="UP001193389"/>
    </source>
</evidence>
<dbReference type="InterPro" id="IPR007431">
    <property type="entry name" value="ACP_PD"/>
</dbReference>
<reference evidence="4" key="1">
    <citation type="journal article" date="2020" name="Int. J. Syst. Evol. Microbiol.">
        <title>Aquipluma nitroreducens gen. nov. sp. nov., a novel facultatively anaerobic bacterium isolated from a freshwater lake.</title>
        <authorList>
            <person name="Watanabe M."/>
            <person name="Kojima H."/>
            <person name="Fukui M."/>
        </authorList>
    </citation>
    <scope>NUCLEOTIDE SEQUENCE</scope>
    <source>
        <strain evidence="4">MeG22</strain>
    </source>
</reference>
<keyword evidence="1" id="KW-0444">Lipid biosynthesis</keyword>
<dbReference type="GO" id="GO:0008770">
    <property type="term" value="F:[acyl-carrier-protein] phosphodiesterase activity"/>
    <property type="evidence" value="ECO:0007669"/>
    <property type="project" value="InterPro"/>
</dbReference>
<accession>A0A5K7SCN4</accession>
<keyword evidence="3" id="KW-0443">Lipid metabolism</keyword>
<evidence type="ECO:0000256" key="2">
    <source>
        <dbReference type="ARBA" id="ARBA00022801"/>
    </source>
</evidence>
<dbReference type="GO" id="GO:0006633">
    <property type="term" value="P:fatty acid biosynthetic process"/>
    <property type="evidence" value="ECO:0007669"/>
    <property type="project" value="InterPro"/>
</dbReference>
<evidence type="ECO:0000256" key="3">
    <source>
        <dbReference type="ARBA" id="ARBA00023098"/>
    </source>
</evidence>
<keyword evidence="2" id="KW-0378">Hydrolase</keyword>
<dbReference type="RefSeq" id="WP_318347583.1">
    <property type="nucleotide sequence ID" value="NZ_AP018694.1"/>
</dbReference>
<gene>
    <name evidence="4" type="ORF">AQPE_3513</name>
</gene>
<dbReference type="Proteomes" id="UP001193389">
    <property type="component" value="Chromosome"/>
</dbReference>
<keyword evidence="5" id="KW-1185">Reference proteome</keyword>
<dbReference type="PIRSF" id="PIRSF011489">
    <property type="entry name" value="DUF479"/>
    <property type="match status" value="1"/>
</dbReference>
<proteinExistence type="predicted"/>
<evidence type="ECO:0000256" key="1">
    <source>
        <dbReference type="ARBA" id="ARBA00022516"/>
    </source>
</evidence>
<dbReference type="KEGG" id="anf:AQPE_3513"/>
<dbReference type="Pfam" id="PF04336">
    <property type="entry name" value="ACP_PD"/>
    <property type="match status" value="1"/>
</dbReference>
<dbReference type="PANTHER" id="PTHR38764">
    <property type="entry name" value="ACYL CARRIER PROTEIN PHOSPHODIESTERASE"/>
    <property type="match status" value="1"/>
</dbReference>
<sequence>MNYLAHIYLSGDSDEILLGNFIADYVKGNKYLEYPEQVSYGIRLHRSIDLFTDQHPLVKECMNMLKPGYGRYAGIVTDVFFDHFLAANWNQYSECTLRQFSKHAHAVFLSNFLLLPFRVKQFLPFLIQHKRLESYAHRDSMFQVLEIMSRRTSLPANSEWAMQVLHQEYDQFDALFRSFFAEMIDYVETDFGIIILRPEIKRPIIELRRT</sequence>
<dbReference type="AlphaFoldDB" id="A0A5K7SCN4"/>
<dbReference type="PANTHER" id="PTHR38764:SF1">
    <property type="entry name" value="ACYL CARRIER PROTEIN PHOSPHODIESTERASE"/>
    <property type="match status" value="1"/>
</dbReference>
<organism evidence="4 5">
    <name type="scientific">Aquipluma nitroreducens</name>
    <dbReference type="NCBI Taxonomy" id="2010828"/>
    <lineage>
        <taxon>Bacteria</taxon>
        <taxon>Pseudomonadati</taxon>
        <taxon>Bacteroidota</taxon>
        <taxon>Bacteroidia</taxon>
        <taxon>Marinilabiliales</taxon>
        <taxon>Prolixibacteraceae</taxon>
        <taxon>Aquipluma</taxon>
    </lineage>
</organism>
<dbReference type="EMBL" id="AP018694">
    <property type="protein sequence ID" value="BBE19328.1"/>
    <property type="molecule type" value="Genomic_DNA"/>
</dbReference>